<name>A0A6M1T8D5_9BACT</name>
<reference evidence="1 2" key="1">
    <citation type="submission" date="2020-02" db="EMBL/GenBank/DDBJ databases">
        <title>Aliifodinibius halophilus 2W32, complete genome.</title>
        <authorList>
            <person name="Li Y."/>
            <person name="Wu S."/>
        </authorList>
    </citation>
    <scope>NUCLEOTIDE SEQUENCE [LARGE SCALE GENOMIC DNA]</scope>
    <source>
        <strain evidence="1 2">2W32</strain>
    </source>
</reference>
<protein>
    <recommendedName>
        <fullName evidence="3">Photosynthesis system II assembly factor Ycf48/Hcf136-like domain-containing protein</fullName>
    </recommendedName>
</protein>
<evidence type="ECO:0008006" key="3">
    <source>
        <dbReference type="Google" id="ProtNLM"/>
    </source>
</evidence>
<gene>
    <name evidence="1" type="ORF">G3569_07880</name>
</gene>
<organism evidence="1 2">
    <name type="scientific">Fodinibius halophilus</name>
    <dbReference type="NCBI Taxonomy" id="1736908"/>
    <lineage>
        <taxon>Bacteria</taxon>
        <taxon>Pseudomonadati</taxon>
        <taxon>Balneolota</taxon>
        <taxon>Balneolia</taxon>
        <taxon>Balneolales</taxon>
        <taxon>Balneolaceae</taxon>
        <taxon>Fodinibius</taxon>
    </lineage>
</organism>
<comment type="caution">
    <text evidence="1">The sequence shown here is derived from an EMBL/GenBank/DDBJ whole genome shotgun (WGS) entry which is preliminary data.</text>
</comment>
<dbReference type="InterPro" id="IPR036278">
    <property type="entry name" value="Sialidase_sf"/>
</dbReference>
<dbReference type="SUPFAM" id="SSF50939">
    <property type="entry name" value="Sialidases"/>
    <property type="match status" value="1"/>
</dbReference>
<dbReference type="EMBL" id="JAALLS010000008">
    <property type="protein sequence ID" value="NGP88271.1"/>
    <property type="molecule type" value="Genomic_DNA"/>
</dbReference>
<dbReference type="InterPro" id="IPR015943">
    <property type="entry name" value="WD40/YVTN_repeat-like_dom_sf"/>
</dbReference>
<accession>A0A6M1T8D5</accession>
<dbReference type="RefSeq" id="WP_165267824.1">
    <property type="nucleotide sequence ID" value="NZ_JAALLS010000008.1"/>
</dbReference>
<keyword evidence="2" id="KW-1185">Reference proteome</keyword>
<proteinExistence type="predicted"/>
<evidence type="ECO:0000313" key="1">
    <source>
        <dbReference type="EMBL" id="NGP88271.1"/>
    </source>
</evidence>
<dbReference type="AlphaFoldDB" id="A0A6M1T8D5"/>
<dbReference type="Proteomes" id="UP000479132">
    <property type="component" value="Unassembled WGS sequence"/>
</dbReference>
<dbReference type="PROSITE" id="PS51257">
    <property type="entry name" value="PROKAR_LIPOPROTEIN"/>
    <property type="match status" value="1"/>
</dbReference>
<sequence>MNKIIRIPTTILFLGCLLVLAGCHIFGNQKETEPEYIWQKMDGFADQEIRELALRDDETLAVATDSGIYINQSLDQPLQRADLPASLDFSIVREIITSDTLFYFSTFTFVNQMWSSVDGQKWELLLTKKKPMFNIWITPQGNRIIGTWHGVYRQLGGTSDVELVTFLYTDHFAGLDRITSVTQTSSGALFCGSHDGVYRSLDDGLKWVKVSHDIHKSKDFVVALYTDSNNHIYAQTLFGELYRSEDDGDSWEKMGGFDGLGVKEATFPGNETVVAMTSEAVWKASLTDGKFRKVGPDHSPEYKKMGAIENGKIVVATDSSLFIGVPNPSY</sequence>
<dbReference type="Gene3D" id="2.130.10.10">
    <property type="entry name" value="YVTN repeat-like/Quinoprotein amine dehydrogenase"/>
    <property type="match status" value="1"/>
</dbReference>
<evidence type="ECO:0000313" key="2">
    <source>
        <dbReference type="Proteomes" id="UP000479132"/>
    </source>
</evidence>